<evidence type="ECO:0000313" key="1">
    <source>
        <dbReference type="EMBL" id="KAI8657170.1"/>
    </source>
</evidence>
<accession>A0ACC0QIQ0</accession>
<organism evidence="1 2">
    <name type="scientific">Fusarium keratoplasticum</name>
    <dbReference type="NCBI Taxonomy" id="1328300"/>
    <lineage>
        <taxon>Eukaryota</taxon>
        <taxon>Fungi</taxon>
        <taxon>Dikarya</taxon>
        <taxon>Ascomycota</taxon>
        <taxon>Pezizomycotina</taxon>
        <taxon>Sordariomycetes</taxon>
        <taxon>Hypocreomycetidae</taxon>
        <taxon>Hypocreales</taxon>
        <taxon>Nectriaceae</taxon>
        <taxon>Fusarium</taxon>
        <taxon>Fusarium solani species complex</taxon>
    </lineage>
</organism>
<gene>
    <name evidence="1" type="ORF">NCS57_01094700</name>
</gene>
<comment type="caution">
    <text evidence="1">The sequence shown here is derived from an EMBL/GenBank/DDBJ whole genome shotgun (WGS) entry which is preliminary data.</text>
</comment>
<reference evidence="1" key="1">
    <citation type="submission" date="2022-06" db="EMBL/GenBank/DDBJ databases">
        <title>Fusarium solani species complex genomes reveal bases of compartmentalisation and animal pathogenesis.</title>
        <authorList>
            <person name="Tsai I.J."/>
        </authorList>
    </citation>
    <scope>NUCLEOTIDE SEQUENCE</scope>
    <source>
        <strain evidence="1">Fu6.1</strain>
    </source>
</reference>
<keyword evidence="2" id="KW-1185">Reference proteome</keyword>
<dbReference type="EMBL" id="CM046511">
    <property type="protein sequence ID" value="KAI8657170.1"/>
    <property type="molecule type" value="Genomic_DNA"/>
</dbReference>
<proteinExistence type="predicted"/>
<protein>
    <submittedName>
        <fullName evidence="1">PNP-UDP-1 domain-containing protein</fullName>
    </submittedName>
</protein>
<dbReference type="Proteomes" id="UP001065298">
    <property type="component" value="Chromosome 9"/>
</dbReference>
<sequence>MTTRKKLTSPALYSIAWVAALPIERAAATALLDARHDEPGGFDQHANDANVYDWGEIGQHNVVIASLPAGVYGTTSAAITASHLLSSLPHIRIGLLVGIGGGIPRPGRDIRLGDVVVSQPDGQNGGVVQYDLGKAKVNQTWERKGALNMPPPVLLHALGKLQAEHEIEEPKITELLQELIRKYPRMKKHYVHQGGENDRLFSSDHEHAGGSTCDACDSSQQVKRPERDSTDPEIHYGTVASGNTLVEDAAVRDIILQKVGEECLCVEMWAAGLMNTFPCLVIRGICDYADSHKNDRWQRYAAATAAAFAVELLGCVRARQLEETPSARELMKSIATVDHKITHLKESMDSSHSKMVLDRLPTAAGAAHDSSDSWLQATCLENTRVDVLREISEWASDSDSNSTTLRLLNDMAGTGKSTISRTVAQRLAEEGTLGGSFFFKKGETD</sequence>
<evidence type="ECO:0000313" key="2">
    <source>
        <dbReference type="Proteomes" id="UP001065298"/>
    </source>
</evidence>
<name>A0ACC0QIQ0_9HYPO</name>